<dbReference type="SUPFAM" id="SSF49854">
    <property type="entry name" value="Spermadhesin, CUB domain"/>
    <property type="match status" value="1"/>
</dbReference>
<organism evidence="5 6">
    <name type="scientific">Periophthalmus magnuspinnatus</name>
    <dbReference type="NCBI Taxonomy" id="409849"/>
    <lineage>
        <taxon>Eukaryota</taxon>
        <taxon>Metazoa</taxon>
        <taxon>Chordata</taxon>
        <taxon>Craniata</taxon>
        <taxon>Vertebrata</taxon>
        <taxon>Euteleostomi</taxon>
        <taxon>Actinopterygii</taxon>
        <taxon>Neopterygii</taxon>
        <taxon>Teleostei</taxon>
        <taxon>Neoteleostei</taxon>
        <taxon>Acanthomorphata</taxon>
        <taxon>Gobiaria</taxon>
        <taxon>Gobiiformes</taxon>
        <taxon>Gobioidei</taxon>
        <taxon>Gobiidae</taxon>
        <taxon>Oxudercinae</taxon>
        <taxon>Periophthalmus</taxon>
    </lineage>
</organism>
<evidence type="ECO:0000256" key="3">
    <source>
        <dbReference type="SAM" id="MobiDB-lite"/>
    </source>
</evidence>
<comment type="caution">
    <text evidence="2">Lacks conserved residue(s) required for the propagation of feature annotation.</text>
</comment>
<dbReference type="AlphaFoldDB" id="A0A3B4A711"/>
<dbReference type="Gene3D" id="2.60.120.290">
    <property type="entry name" value="Spermadhesin, CUB domain"/>
    <property type="match status" value="1"/>
</dbReference>
<dbReference type="PANTHER" id="PTHR24255">
    <property type="entry name" value="COMPLEMENT COMPONENT 1, S SUBCOMPONENT-RELATED"/>
    <property type="match status" value="1"/>
</dbReference>
<keyword evidence="1" id="KW-1015">Disulfide bond</keyword>
<dbReference type="PANTHER" id="PTHR24255:SF31">
    <property type="entry name" value="CUBILIN-LIKE PROTEIN"/>
    <property type="match status" value="1"/>
</dbReference>
<accession>A0A3B4A711</accession>
<dbReference type="InterPro" id="IPR035914">
    <property type="entry name" value="Sperma_CUB_dom_sf"/>
</dbReference>
<evidence type="ECO:0000259" key="4">
    <source>
        <dbReference type="PROSITE" id="PS01180"/>
    </source>
</evidence>
<evidence type="ECO:0000256" key="1">
    <source>
        <dbReference type="ARBA" id="ARBA00023157"/>
    </source>
</evidence>
<dbReference type="Ensembl" id="ENSPMGT00000013704.1">
    <property type="protein sequence ID" value="ENSPMGP00000012843.1"/>
    <property type="gene ID" value="ENSPMGG00000010581.1"/>
</dbReference>
<evidence type="ECO:0000313" key="5">
    <source>
        <dbReference type="Ensembl" id="ENSPMGP00000012843.1"/>
    </source>
</evidence>
<dbReference type="GO" id="GO:0004252">
    <property type="term" value="F:serine-type endopeptidase activity"/>
    <property type="evidence" value="ECO:0007669"/>
    <property type="project" value="TreeGrafter"/>
</dbReference>
<reference evidence="5" key="2">
    <citation type="submission" date="2025-09" db="UniProtKB">
        <authorList>
            <consortium name="Ensembl"/>
        </authorList>
    </citation>
    <scope>IDENTIFICATION</scope>
</reference>
<dbReference type="InterPro" id="IPR000859">
    <property type="entry name" value="CUB_dom"/>
</dbReference>
<dbReference type="PROSITE" id="PS01180">
    <property type="entry name" value="CUB"/>
    <property type="match status" value="1"/>
</dbReference>
<dbReference type="GO" id="GO:0005615">
    <property type="term" value="C:extracellular space"/>
    <property type="evidence" value="ECO:0007669"/>
    <property type="project" value="TreeGrafter"/>
</dbReference>
<feature type="domain" description="CUB" evidence="4">
    <location>
        <begin position="31"/>
        <end position="94"/>
    </location>
</feature>
<evidence type="ECO:0000313" key="6">
    <source>
        <dbReference type="Proteomes" id="UP000261520"/>
    </source>
</evidence>
<dbReference type="Proteomes" id="UP000261520">
    <property type="component" value="Unplaced"/>
</dbReference>
<reference evidence="5" key="1">
    <citation type="submission" date="2025-08" db="UniProtKB">
        <authorList>
            <consortium name="Ensembl"/>
        </authorList>
    </citation>
    <scope>IDENTIFICATION</scope>
</reference>
<evidence type="ECO:0000256" key="2">
    <source>
        <dbReference type="PROSITE-ProRule" id="PRU00059"/>
    </source>
</evidence>
<dbReference type="CDD" id="cd00041">
    <property type="entry name" value="CUB"/>
    <property type="match status" value="1"/>
</dbReference>
<keyword evidence="6" id="KW-1185">Reference proteome</keyword>
<proteinExistence type="predicted"/>
<sequence>NFGLNLEAVATGSAKVFLLFMKVRFNSESGCDHVVNSVSGIISSPNWPDRYPSKKACTWSMSTTPGHRIKLVCNYFCLYISINVRSSSLGRFCGTKKASVPLGVCCSGAPAAALGPLPVEAGVRGLPPPARGSSSPQCWPQSGWDGSSALDTLSCTVDRSQCPPAQVLGGPSSSPQCRSGRRCGHRAKTQAV</sequence>
<feature type="compositionally biased region" description="Basic residues" evidence="3">
    <location>
        <begin position="179"/>
        <end position="192"/>
    </location>
</feature>
<feature type="region of interest" description="Disordered" evidence="3">
    <location>
        <begin position="166"/>
        <end position="192"/>
    </location>
</feature>
<name>A0A3B4A711_9GOBI</name>
<dbReference type="Pfam" id="PF00431">
    <property type="entry name" value="CUB"/>
    <property type="match status" value="1"/>
</dbReference>
<protein>
    <recommendedName>
        <fullName evidence="4">CUB domain-containing protein</fullName>
    </recommendedName>
</protein>